<evidence type="ECO:0008006" key="5">
    <source>
        <dbReference type="Google" id="ProtNLM"/>
    </source>
</evidence>
<accession>A0A7Y0G9Y7</accession>
<organism evidence="3 4">
    <name type="scientific">Novosphingobium olei</name>
    <dbReference type="NCBI Taxonomy" id="2728851"/>
    <lineage>
        <taxon>Bacteria</taxon>
        <taxon>Pseudomonadati</taxon>
        <taxon>Pseudomonadota</taxon>
        <taxon>Alphaproteobacteria</taxon>
        <taxon>Sphingomonadales</taxon>
        <taxon>Sphingomonadaceae</taxon>
        <taxon>Novosphingobium</taxon>
    </lineage>
</organism>
<sequence>MKKIALVLACAGSLALAGCGQGDDKPAATDTATASAEATDDASAAPSDDPAVDAAASEGASDTGNPVPPKSN</sequence>
<evidence type="ECO:0000313" key="4">
    <source>
        <dbReference type="Proteomes" id="UP000583556"/>
    </source>
</evidence>
<gene>
    <name evidence="3" type="ORF">HHL27_07470</name>
</gene>
<reference evidence="3 4" key="1">
    <citation type="submission" date="2020-04" db="EMBL/GenBank/DDBJ databases">
        <title>Novosphingobium sp. TW-4 isolated from soil.</title>
        <authorList>
            <person name="Dahal R.H."/>
            <person name="Chaudhary D.K."/>
        </authorList>
    </citation>
    <scope>NUCLEOTIDE SEQUENCE [LARGE SCALE GENOMIC DNA]</scope>
    <source>
        <strain evidence="3 4">TW-4</strain>
    </source>
</reference>
<comment type="caution">
    <text evidence="3">The sequence shown here is derived from an EMBL/GenBank/DDBJ whole genome shotgun (WGS) entry which is preliminary data.</text>
</comment>
<dbReference type="Proteomes" id="UP000583556">
    <property type="component" value="Unassembled WGS sequence"/>
</dbReference>
<proteinExistence type="predicted"/>
<feature type="region of interest" description="Disordered" evidence="1">
    <location>
        <begin position="19"/>
        <end position="72"/>
    </location>
</feature>
<dbReference type="EMBL" id="JABBGM010000002">
    <property type="protein sequence ID" value="NML93503.1"/>
    <property type="molecule type" value="Genomic_DNA"/>
</dbReference>
<dbReference type="RefSeq" id="WP_169492718.1">
    <property type="nucleotide sequence ID" value="NZ_AP029021.1"/>
</dbReference>
<feature type="signal peptide" evidence="2">
    <location>
        <begin position="1"/>
        <end position="17"/>
    </location>
</feature>
<dbReference type="PROSITE" id="PS51257">
    <property type="entry name" value="PROKAR_LIPOPROTEIN"/>
    <property type="match status" value="1"/>
</dbReference>
<protein>
    <recommendedName>
        <fullName evidence="5">Lipoprotein</fullName>
    </recommendedName>
</protein>
<evidence type="ECO:0000313" key="3">
    <source>
        <dbReference type="EMBL" id="NML93503.1"/>
    </source>
</evidence>
<keyword evidence="2" id="KW-0732">Signal</keyword>
<feature type="compositionally biased region" description="Low complexity" evidence="1">
    <location>
        <begin position="28"/>
        <end position="57"/>
    </location>
</feature>
<keyword evidence="4" id="KW-1185">Reference proteome</keyword>
<evidence type="ECO:0000256" key="2">
    <source>
        <dbReference type="SAM" id="SignalP"/>
    </source>
</evidence>
<evidence type="ECO:0000256" key="1">
    <source>
        <dbReference type="SAM" id="MobiDB-lite"/>
    </source>
</evidence>
<feature type="chain" id="PRO_5031173510" description="Lipoprotein" evidence="2">
    <location>
        <begin position="18"/>
        <end position="72"/>
    </location>
</feature>
<dbReference type="AlphaFoldDB" id="A0A7Y0G9Y7"/>
<name>A0A7Y0G9Y7_9SPHN</name>